<evidence type="ECO:0000313" key="2">
    <source>
        <dbReference type="Proteomes" id="UP001153334"/>
    </source>
</evidence>
<sequence>MQGIQVAQYVKGPKELKVAELPDPKPSPDQYLIEVHAAATNFFDILQIQGKYQHQPPFPWVSGAEFSGVVLATPTNSKSPTFPVGSRVFGASQGAYATKVCAAEEQILSALFNFQSLLLVILLLICTSAYVHNLFPTILDRNKQGLMGIFWKAARIGERLSPYISLCCVFMAVSMVIGT</sequence>
<organism evidence="1 2">
    <name type="scientific">Nemania bipapillata</name>
    <dbReference type="NCBI Taxonomy" id="110536"/>
    <lineage>
        <taxon>Eukaryota</taxon>
        <taxon>Fungi</taxon>
        <taxon>Dikarya</taxon>
        <taxon>Ascomycota</taxon>
        <taxon>Pezizomycotina</taxon>
        <taxon>Sordariomycetes</taxon>
        <taxon>Xylariomycetidae</taxon>
        <taxon>Xylariales</taxon>
        <taxon>Xylariaceae</taxon>
        <taxon>Nemania</taxon>
    </lineage>
</organism>
<dbReference type="EMBL" id="JAPESX010000442">
    <property type="protein sequence ID" value="KAJ8121282.1"/>
    <property type="molecule type" value="Genomic_DNA"/>
</dbReference>
<protein>
    <submittedName>
        <fullName evidence="1">Uncharacterized protein</fullName>
    </submittedName>
</protein>
<name>A0ACC2J1C3_9PEZI</name>
<gene>
    <name evidence="1" type="ORF">ONZ43_g2224</name>
</gene>
<dbReference type="Proteomes" id="UP001153334">
    <property type="component" value="Unassembled WGS sequence"/>
</dbReference>
<keyword evidence="2" id="KW-1185">Reference proteome</keyword>
<accession>A0ACC2J1C3</accession>
<evidence type="ECO:0000313" key="1">
    <source>
        <dbReference type="EMBL" id="KAJ8121282.1"/>
    </source>
</evidence>
<comment type="caution">
    <text evidence="1">The sequence shown here is derived from an EMBL/GenBank/DDBJ whole genome shotgun (WGS) entry which is preliminary data.</text>
</comment>
<reference evidence="1" key="1">
    <citation type="submission" date="2022-11" db="EMBL/GenBank/DDBJ databases">
        <title>Genome Sequence of Nemania bipapillata.</title>
        <authorList>
            <person name="Buettner E."/>
        </authorList>
    </citation>
    <scope>NUCLEOTIDE SEQUENCE</scope>
    <source>
        <strain evidence="1">CP14</strain>
    </source>
</reference>
<proteinExistence type="predicted"/>